<sequence length="194" mass="21403">MNHQAGDDQDLAELTLSSETIAEGGMLLVKRDQVRVPSGAISQREYVIHPGAVLVIPILDNGKLLLERQFRYPLSQVFIELPAGKIDAGEPHLETGKRELLEETGYTATDWVYLGLVHPCIGYSNEVIHMYLARGLSAGKHQRDEDEALQLFEASLDECMTMVAEGTLTDGKTIVALLHAEKFLGGVWTGMRTE</sequence>
<evidence type="ECO:0000313" key="9">
    <source>
        <dbReference type="EMBL" id="SNR96352.1"/>
    </source>
</evidence>
<evidence type="ECO:0000256" key="1">
    <source>
        <dbReference type="ARBA" id="ARBA00000847"/>
    </source>
</evidence>
<dbReference type="Proteomes" id="UP000198305">
    <property type="component" value="Unassembled WGS sequence"/>
</dbReference>
<evidence type="ECO:0000256" key="2">
    <source>
        <dbReference type="ARBA" id="ARBA00001946"/>
    </source>
</evidence>
<keyword evidence="5" id="KW-0378">Hydrolase</keyword>
<dbReference type="EMBL" id="FZOA01000008">
    <property type="protein sequence ID" value="SNR96352.1"/>
    <property type="molecule type" value="Genomic_DNA"/>
</dbReference>
<dbReference type="GO" id="GO:0006753">
    <property type="term" value="P:nucleoside phosphate metabolic process"/>
    <property type="evidence" value="ECO:0007669"/>
    <property type="project" value="TreeGrafter"/>
</dbReference>
<name>A0A239AM07_9PROT</name>
<protein>
    <recommendedName>
        <fullName evidence="4">GDP-mannose pyrophosphatase</fullName>
    </recommendedName>
    <alternativeName>
        <fullName evidence="6">GDP-mannose hydrolase</fullName>
    </alternativeName>
    <alternativeName>
        <fullName evidence="7">GDPMK</fullName>
    </alternativeName>
</protein>
<organism evidence="9 10">
    <name type="scientific">Methylobacillus rhizosphaerae</name>
    <dbReference type="NCBI Taxonomy" id="551994"/>
    <lineage>
        <taxon>Bacteria</taxon>
        <taxon>Pseudomonadati</taxon>
        <taxon>Pseudomonadota</taxon>
        <taxon>Betaproteobacteria</taxon>
        <taxon>Nitrosomonadales</taxon>
        <taxon>Methylophilaceae</taxon>
        <taxon>Methylobacillus</taxon>
    </lineage>
</organism>
<evidence type="ECO:0000256" key="6">
    <source>
        <dbReference type="ARBA" id="ARBA00032162"/>
    </source>
</evidence>
<feature type="domain" description="Nudix hydrolase" evidence="8">
    <location>
        <begin position="45"/>
        <end position="176"/>
    </location>
</feature>
<evidence type="ECO:0000256" key="5">
    <source>
        <dbReference type="ARBA" id="ARBA00022801"/>
    </source>
</evidence>
<evidence type="ECO:0000256" key="4">
    <source>
        <dbReference type="ARBA" id="ARBA00016377"/>
    </source>
</evidence>
<evidence type="ECO:0000256" key="3">
    <source>
        <dbReference type="ARBA" id="ARBA00007275"/>
    </source>
</evidence>
<dbReference type="Pfam" id="PF00293">
    <property type="entry name" value="NUDIX"/>
    <property type="match status" value="1"/>
</dbReference>
<dbReference type="GO" id="GO:0005829">
    <property type="term" value="C:cytosol"/>
    <property type="evidence" value="ECO:0007669"/>
    <property type="project" value="TreeGrafter"/>
</dbReference>
<dbReference type="OrthoDB" id="9806150at2"/>
<dbReference type="Gene3D" id="3.90.79.10">
    <property type="entry name" value="Nucleoside Triphosphate Pyrophosphohydrolase"/>
    <property type="match status" value="1"/>
</dbReference>
<comment type="similarity">
    <text evidence="3">Belongs to the Nudix hydrolase family. NudK subfamily.</text>
</comment>
<evidence type="ECO:0000313" key="10">
    <source>
        <dbReference type="Proteomes" id="UP000198305"/>
    </source>
</evidence>
<dbReference type="PROSITE" id="PS51462">
    <property type="entry name" value="NUDIX"/>
    <property type="match status" value="1"/>
</dbReference>
<keyword evidence="10" id="KW-1185">Reference proteome</keyword>
<comment type="catalytic activity">
    <reaction evidence="1">
        <text>GDP-alpha-D-mannose + H2O = alpha-D-mannose 1-phosphate + GMP + 2 H(+)</text>
        <dbReference type="Rhea" id="RHEA:27978"/>
        <dbReference type="ChEBI" id="CHEBI:15377"/>
        <dbReference type="ChEBI" id="CHEBI:15378"/>
        <dbReference type="ChEBI" id="CHEBI:57527"/>
        <dbReference type="ChEBI" id="CHEBI:58115"/>
        <dbReference type="ChEBI" id="CHEBI:58409"/>
    </reaction>
</comment>
<dbReference type="PANTHER" id="PTHR11839">
    <property type="entry name" value="UDP/ADP-SUGAR PYROPHOSPHATASE"/>
    <property type="match status" value="1"/>
</dbReference>
<gene>
    <name evidence="9" type="ORF">SAMN05192560_1986</name>
</gene>
<evidence type="ECO:0000256" key="7">
    <source>
        <dbReference type="ARBA" id="ARBA00032272"/>
    </source>
</evidence>
<dbReference type="GO" id="GO:0019693">
    <property type="term" value="P:ribose phosphate metabolic process"/>
    <property type="evidence" value="ECO:0007669"/>
    <property type="project" value="TreeGrafter"/>
</dbReference>
<evidence type="ECO:0000259" key="8">
    <source>
        <dbReference type="PROSITE" id="PS51462"/>
    </source>
</evidence>
<comment type="cofactor">
    <cofactor evidence="2">
        <name>Mg(2+)</name>
        <dbReference type="ChEBI" id="CHEBI:18420"/>
    </cofactor>
</comment>
<proteinExistence type="inferred from homology"/>
<dbReference type="SUPFAM" id="SSF55811">
    <property type="entry name" value="Nudix"/>
    <property type="match status" value="1"/>
</dbReference>
<dbReference type="AlphaFoldDB" id="A0A239AM07"/>
<accession>A0A239AM07</accession>
<dbReference type="RefSeq" id="WP_089376070.1">
    <property type="nucleotide sequence ID" value="NZ_FZOA01000008.1"/>
</dbReference>
<dbReference type="PANTHER" id="PTHR11839:SF18">
    <property type="entry name" value="NUDIX HYDROLASE DOMAIN-CONTAINING PROTEIN"/>
    <property type="match status" value="1"/>
</dbReference>
<reference evidence="10" key="1">
    <citation type="submission" date="2017-06" db="EMBL/GenBank/DDBJ databases">
        <authorList>
            <person name="Varghese N."/>
            <person name="Submissions S."/>
        </authorList>
    </citation>
    <scope>NUCLEOTIDE SEQUENCE [LARGE SCALE GENOMIC DNA]</scope>
    <source>
        <strain evidence="10">Ca-68</strain>
    </source>
</reference>
<dbReference type="GO" id="GO:0016787">
    <property type="term" value="F:hydrolase activity"/>
    <property type="evidence" value="ECO:0007669"/>
    <property type="project" value="UniProtKB-KW"/>
</dbReference>
<dbReference type="InterPro" id="IPR015797">
    <property type="entry name" value="NUDIX_hydrolase-like_dom_sf"/>
</dbReference>
<dbReference type="InterPro" id="IPR000086">
    <property type="entry name" value="NUDIX_hydrolase_dom"/>
</dbReference>